<keyword evidence="3" id="KW-1185">Reference proteome</keyword>
<dbReference type="SUPFAM" id="SSF55658">
    <property type="entry name" value="L9 N-domain-like"/>
    <property type="match status" value="1"/>
</dbReference>
<dbReference type="InterPro" id="IPR009027">
    <property type="entry name" value="Ribosomal_bL9/RNase_H1_N"/>
</dbReference>
<dbReference type="InterPro" id="IPR037056">
    <property type="entry name" value="RNase_H1_N_sf"/>
</dbReference>
<dbReference type="InterPro" id="IPR011320">
    <property type="entry name" value="RNase_H1_N"/>
</dbReference>
<sequence length="60" mass="6984">MRWYVVTAGRRVGIFREWLDCSDYVTRVPGNQHRSFATRAEAEQHYYANKALGNVQVVLP</sequence>
<dbReference type="Pfam" id="PF01693">
    <property type="entry name" value="Cauli_VI"/>
    <property type="match status" value="1"/>
</dbReference>
<gene>
    <name evidence="2" type="ORF">K466DRAFT_504722</name>
</gene>
<accession>A0A5C3NTR3</accession>
<evidence type="ECO:0000313" key="2">
    <source>
        <dbReference type="EMBL" id="TFK79957.1"/>
    </source>
</evidence>
<dbReference type="InParanoid" id="A0A5C3NTR3"/>
<dbReference type="Gene3D" id="3.40.970.10">
    <property type="entry name" value="Ribonuclease H1, N-terminal domain"/>
    <property type="match status" value="1"/>
</dbReference>
<dbReference type="EMBL" id="ML211883">
    <property type="protein sequence ID" value="TFK79957.1"/>
    <property type="molecule type" value="Genomic_DNA"/>
</dbReference>
<protein>
    <recommendedName>
        <fullName evidence="1">Ribonuclease H1 N-terminal domain-containing protein</fullName>
    </recommendedName>
</protein>
<name>A0A5C3NTR3_9APHY</name>
<reference evidence="2 3" key="1">
    <citation type="journal article" date="2019" name="Nat. Ecol. Evol.">
        <title>Megaphylogeny resolves global patterns of mushroom evolution.</title>
        <authorList>
            <person name="Varga T."/>
            <person name="Krizsan K."/>
            <person name="Foldi C."/>
            <person name="Dima B."/>
            <person name="Sanchez-Garcia M."/>
            <person name="Sanchez-Ramirez S."/>
            <person name="Szollosi G.J."/>
            <person name="Szarkandi J.G."/>
            <person name="Papp V."/>
            <person name="Albert L."/>
            <person name="Andreopoulos W."/>
            <person name="Angelini C."/>
            <person name="Antonin V."/>
            <person name="Barry K.W."/>
            <person name="Bougher N.L."/>
            <person name="Buchanan P."/>
            <person name="Buyck B."/>
            <person name="Bense V."/>
            <person name="Catcheside P."/>
            <person name="Chovatia M."/>
            <person name="Cooper J."/>
            <person name="Damon W."/>
            <person name="Desjardin D."/>
            <person name="Finy P."/>
            <person name="Geml J."/>
            <person name="Haridas S."/>
            <person name="Hughes K."/>
            <person name="Justo A."/>
            <person name="Karasinski D."/>
            <person name="Kautmanova I."/>
            <person name="Kiss B."/>
            <person name="Kocsube S."/>
            <person name="Kotiranta H."/>
            <person name="LaButti K.M."/>
            <person name="Lechner B.E."/>
            <person name="Liimatainen K."/>
            <person name="Lipzen A."/>
            <person name="Lukacs Z."/>
            <person name="Mihaltcheva S."/>
            <person name="Morgado L.N."/>
            <person name="Niskanen T."/>
            <person name="Noordeloos M.E."/>
            <person name="Ohm R.A."/>
            <person name="Ortiz-Santana B."/>
            <person name="Ovrebo C."/>
            <person name="Racz N."/>
            <person name="Riley R."/>
            <person name="Savchenko A."/>
            <person name="Shiryaev A."/>
            <person name="Soop K."/>
            <person name="Spirin V."/>
            <person name="Szebenyi C."/>
            <person name="Tomsovsky M."/>
            <person name="Tulloss R.E."/>
            <person name="Uehling J."/>
            <person name="Grigoriev I.V."/>
            <person name="Vagvolgyi C."/>
            <person name="Papp T."/>
            <person name="Martin F.M."/>
            <person name="Miettinen O."/>
            <person name="Hibbett D.S."/>
            <person name="Nagy L.G."/>
        </authorList>
    </citation>
    <scope>NUCLEOTIDE SEQUENCE [LARGE SCALE GENOMIC DNA]</scope>
    <source>
        <strain evidence="2 3">HHB13444</strain>
    </source>
</reference>
<proteinExistence type="predicted"/>
<organism evidence="2 3">
    <name type="scientific">Polyporus arcularius HHB13444</name>
    <dbReference type="NCBI Taxonomy" id="1314778"/>
    <lineage>
        <taxon>Eukaryota</taxon>
        <taxon>Fungi</taxon>
        <taxon>Dikarya</taxon>
        <taxon>Basidiomycota</taxon>
        <taxon>Agaricomycotina</taxon>
        <taxon>Agaricomycetes</taxon>
        <taxon>Polyporales</taxon>
        <taxon>Polyporaceae</taxon>
        <taxon>Polyporus</taxon>
    </lineage>
</organism>
<evidence type="ECO:0000313" key="3">
    <source>
        <dbReference type="Proteomes" id="UP000308197"/>
    </source>
</evidence>
<feature type="domain" description="Ribonuclease H1 N-terminal" evidence="1">
    <location>
        <begin position="3"/>
        <end position="44"/>
    </location>
</feature>
<dbReference type="Proteomes" id="UP000308197">
    <property type="component" value="Unassembled WGS sequence"/>
</dbReference>
<evidence type="ECO:0000259" key="1">
    <source>
        <dbReference type="Pfam" id="PF01693"/>
    </source>
</evidence>
<dbReference type="AlphaFoldDB" id="A0A5C3NTR3"/>